<dbReference type="FunFam" id="1.10.510.10:FF:000537">
    <property type="entry name" value="Putative receptor-like protein kinase"/>
    <property type="match status" value="1"/>
</dbReference>
<dbReference type="AlphaFoldDB" id="M1B639"/>
<dbReference type="InterPro" id="IPR011009">
    <property type="entry name" value="Kinase-like_dom_sf"/>
</dbReference>
<dbReference type="InterPro" id="IPR000719">
    <property type="entry name" value="Prot_kinase_dom"/>
</dbReference>
<dbReference type="EnsemblPlants" id="PGSC0003DMT400037904">
    <property type="protein sequence ID" value="PGSC0003DMT400037904"/>
    <property type="gene ID" value="PGSC0003DMG400014623"/>
</dbReference>
<dbReference type="Gene3D" id="1.10.510.10">
    <property type="entry name" value="Transferase(Phosphotransferase) domain 1"/>
    <property type="match status" value="1"/>
</dbReference>
<dbReference type="GO" id="GO:0005524">
    <property type="term" value="F:ATP binding"/>
    <property type="evidence" value="ECO:0007669"/>
    <property type="project" value="InterPro"/>
</dbReference>
<evidence type="ECO:0000313" key="7">
    <source>
        <dbReference type="EnsemblPlants" id="PGSC0003DMT400037904"/>
    </source>
</evidence>
<keyword evidence="4" id="KW-1133">Transmembrane helix</keyword>
<dbReference type="Gramene" id="PGSC0003DMT400037904">
    <property type="protein sequence ID" value="PGSC0003DMT400037904"/>
    <property type="gene ID" value="PGSC0003DMG400014623"/>
</dbReference>
<evidence type="ECO:0000313" key="8">
    <source>
        <dbReference type="Proteomes" id="UP000011115"/>
    </source>
</evidence>
<keyword evidence="2" id="KW-0812">Transmembrane</keyword>
<dbReference type="Pfam" id="PF00069">
    <property type="entry name" value="Pkinase"/>
    <property type="match status" value="1"/>
</dbReference>
<dbReference type="GO" id="GO:0016020">
    <property type="term" value="C:membrane"/>
    <property type="evidence" value="ECO:0007669"/>
    <property type="project" value="UniProtKB-SubCell"/>
</dbReference>
<protein>
    <submittedName>
        <fullName evidence="7">Avr9/Cf-9 rapidly elicited protein 11</fullName>
    </submittedName>
</protein>
<keyword evidence="8" id="KW-1185">Reference proteome</keyword>
<keyword evidence="5" id="KW-0472">Membrane</keyword>
<dbReference type="PANTHER" id="PTHR47974">
    <property type="entry name" value="OS07G0415500 PROTEIN"/>
    <property type="match status" value="1"/>
</dbReference>
<dbReference type="InterPro" id="IPR008271">
    <property type="entry name" value="Ser/Thr_kinase_AS"/>
</dbReference>
<dbReference type="SUPFAM" id="SSF56112">
    <property type="entry name" value="Protein kinase-like (PK-like)"/>
    <property type="match status" value="1"/>
</dbReference>
<dbReference type="PROSITE" id="PS50011">
    <property type="entry name" value="PROTEIN_KINASE_DOM"/>
    <property type="match status" value="1"/>
</dbReference>
<dbReference type="Gene3D" id="1.25.10.10">
    <property type="entry name" value="Leucine-rich Repeat Variant"/>
    <property type="match status" value="3"/>
</dbReference>
<dbReference type="eggNOG" id="KOG2171">
    <property type="taxonomic scope" value="Eukaryota"/>
</dbReference>
<evidence type="ECO:0000256" key="4">
    <source>
        <dbReference type="ARBA" id="ARBA00022989"/>
    </source>
</evidence>
<evidence type="ECO:0000256" key="5">
    <source>
        <dbReference type="ARBA" id="ARBA00023136"/>
    </source>
</evidence>
<dbReference type="InterPro" id="IPR011989">
    <property type="entry name" value="ARM-like"/>
</dbReference>
<dbReference type="SUPFAM" id="SSF48371">
    <property type="entry name" value="ARM repeat"/>
    <property type="match status" value="1"/>
</dbReference>
<dbReference type="PROSITE" id="PS00108">
    <property type="entry name" value="PROTEIN_KINASE_ST"/>
    <property type="match status" value="1"/>
</dbReference>
<feature type="domain" description="Protein kinase" evidence="6">
    <location>
        <begin position="116"/>
        <end position="425"/>
    </location>
</feature>
<organism evidence="7 8">
    <name type="scientific">Solanum tuberosum</name>
    <name type="common">Potato</name>
    <dbReference type="NCBI Taxonomy" id="4113"/>
    <lineage>
        <taxon>Eukaryota</taxon>
        <taxon>Viridiplantae</taxon>
        <taxon>Streptophyta</taxon>
        <taxon>Embryophyta</taxon>
        <taxon>Tracheophyta</taxon>
        <taxon>Spermatophyta</taxon>
        <taxon>Magnoliopsida</taxon>
        <taxon>eudicotyledons</taxon>
        <taxon>Gunneridae</taxon>
        <taxon>Pentapetalae</taxon>
        <taxon>asterids</taxon>
        <taxon>lamiids</taxon>
        <taxon>Solanales</taxon>
        <taxon>Solanaceae</taxon>
        <taxon>Solanoideae</taxon>
        <taxon>Solaneae</taxon>
        <taxon>Solanum</taxon>
    </lineage>
</organism>
<dbReference type="InterPro" id="IPR016024">
    <property type="entry name" value="ARM-type_fold"/>
</dbReference>
<keyword evidence="3" id="KW-0732">Signal</keyword>
<accession>M1B639</accession>
<dbReference type="PANTHER" id="PTHR47974:SF27">
    <property type="entry name" value="RECEPTOR-LIKE SERINE_THREONINE-PROTEIN KINASE"/>
    <property type="match status" value="1"/>
</dbReference>
<dbReference type="PaxDb" id="4113-PGSC0003DMT400037904"/>
<dbReference type="eggNOG" id="KOG1187">
    <property type="taxonomic scope" value="Eukaryota"/>
</dbReference>
<name>M1B639_SOLTU</name>
<reference evidence="8" key="1">
    <citation type="journal article" date="2011" name="Nature">
        <title>Genome sequence and analysis of the tuber crop potato.</title>
        <authorList>
            <consortium name="The Potato Genome Sequencing Consortium"/>
        </authorList>
    </citation>
    <scope>NUCLEOTIDE SEQUENCE [LARGE SCALE GENOMIC DNA]</scope>
    <source>
        <strain evidence="8">cv. DM1-3 516 R44</strain>
    </source>
</reference>
<sequence length="475" mass="52821">RLAIALGRDAILPNCPVCLFKFLHDQDWRIHHAAVTAIGLISDGCSKALLVEMVKFGQSIVNLMQDSHPRLLPTLIEVLDDFDYPRLQTRVASVIRLFSRNCRADDLKLYLRKIVSKLVRFLQRGLAMMKEAALETLASVAISSQVTAVLISLQETQTEIEDPMRKFSLLAYGRLCKCLGEDFLPYLSLAMPIVLKSAQLSVSNSSDTDDSDDESLFVCALKSTYSQIPGSRLRCRVGLDVAKALSYLHHDCRSCILHLDVKPENILLNENHRAILADFGLSKLMGKVESRVVTTIKGTRGYLAPEWLLENGISEKSDVYSYGMVLLEMIGGRRNITLAENGKSINSKSKFSYFPKIVSEKLEQGKIMEVLDERLVHEAATGGVAVEMQVKRLACVALSCIQERPSLRPTMARVVEMLEGRGPVEAPRQTTMLILDLLDEGVDHHPGIPRVAATMARSSDTNSLRFYTMSILSGR</sequence>
<reference evidence="7" key="2">
    <citation type="submission" date="2015-06" db="UniProtKB">
        <authorList>
            <consortium name="EnsemblPlants"/>
        </authorList>
    </citation>
    <scope>IDENTIFICATION</scope>
    <source>
        <strain evidence="7">DM1-3 516 R44</strain>
    </source>
</reference>
<evidence type="ECO:0000256" key="2">
    <source>
        <dbReference type="ARBA" id="ARBA00022692"/>
    </source>
</evidence>
<comment type="subcellular location">
    <subcellularLocation>
        <location evidence="1">Membrane</location>
        <topology evidence="1">Single-pass membrane protein</topology>
    </subcellularLocation>
</comment>
<dbReference type="HOGENOM" id="CLU_575709_0_0_1"/>
<proteinExistence type="predicted"/>
<evidence type="ECO:0000256" key="1">
    <source>
        <dbReference type="ARBA" id="ARBA00004167"/>
    </source>
</evidence>
<dbReference type="InParanoid" id="M1B639"/>
<dbReference type="Proteomes" id="UP000011115">
    <property type="component" value="Unassembled WGS sequence"/>
</dbReference>
<evidence type="ECO:0000259" key="6">
    <source>
        <dbReference type="PROSITE" id="PS50011"/>
    </source>
</evidence>
<evidence type="ECO:0000256" key="3">
    <source>
        <dbReference type="ARBA" id="ARBA00022729"/>
    </source>
</evidence>
<dbReference type="SMART" id="SM00220">
    <property type="entry name" value="S_TKc"/>
    <property type="match status" value="1"/>
</dbReference>
<dbReference type="GO" id="GO:0004672">
    <property type="term" value="F:protein kinase activity"/>
    <property type="evidence" value="ECO:0007669"/>
    <property type="project" value="InterPro"/>
</dbReference>